<dbReference type="KEGG" id="rul:UC8_56540"/>
<proteinExistence type="predicted"/>
<feature type="domain" description="Putative glutamine amidotransferase" evidence="2">
    <location>
        <begin position="396"/>
        <end position="602"/>
    </location>
</feature>
<feature type="transmembrane region" description="Helical" evidence="1">
    <location>
        <begin position="58"/>
        <end position="82"/>
    </location>
</feature>
<keyword evidence="1" id="KW-1133">Transmembrane helix</keyword>
<dbReference type="Pfam" id="PF07090">
    <property type="entry name" value="GATase1_like"/>
    <property type="match status" value="1"/>
</dbReference>
<dbReference type="SUPFAM" id="SSF52317">
    <property type="entry name" value="Class I glutamine amidotransferase-like"/>
    <property type="match status" value="1"/>
</dbReference>
<dbReference type="Gene3D" id="3.40.50.880">
    <property type="match status" value="1"/>
</dbReference>
<keyword evidence="1" id="KW-0472">Membrane</keyword>
<dbReference type="AlphaFoldDB" id="A0A5B9R9R9"/>
<dbReference type="InterPro" id="IPR029062">
    <property type="entry name" value="Class_I_gatase-like"/>
</dbReference>
<accession>A0A5B9R9R9</accession>
<evidence type="ECO:0000313" key="3">
    <source>
        <dbReference type="EMBL" id="QEG43603.1"/>
    </source>
</evidence>
<evidence type="ECO:0000256" key="1">
    <source>
        <dbReference type="SAM" id="Phobius"/>
    </source>
</evidence>
<evidence type="ECO:0000259" key="2">
    <source>
        <dbReference type="Pfam" id="PF07090"/>
    </source>
</evidence>
<dbReference type="InterPro" id="IPR010768">
    <property type="entry name" value="GATase1-like"/>
</dbReference>
<keyword evidence="1" id="KW-0812">Transmembrane</keyword>
<dbReference type="Proteomes" id="UP000325286">
    <property type="component" value="Chromosome"/>
</dbReference>
<organism evidence="3 4">
    <name type="scientific">Roseimaritima ulvae</name>
    <dbReference type="NCBI Taxonomy" id="980254"/>
    <lineage>
        <taxon>Bacteria</taxon>
        <taxon>Pseudomonadati</taxon>
        <taxon>Planctomycetota</taxon>
        <taxon>Planctomycetia</taxon>
        <taxon>Pirellulales</taxon>
        <taxon>Pirellulaceae</taxon>
        <taxon>Roseimaritima</taxon>
    </lineage>
</organism>
<dbReference type="OrthoDB" id="250619at2"/>
<evidence type="ECO:0000313" key="4">
    <source>
        <dbReference type="Proteomes" id="UP000325286"/>
    </source>
</evidence>
<reference evidence="3 4" key="1">
    <citation type="submission" date="2019-08" db="EMBL/GenBank/DDBJ databases">
        <title>Deep-cultivation of Planctomycetes and their phenomic and genomic characterization uncovers novel biology.</title>
        <authorList>
            <person name="Wiegand S."/>
            <person name="Jogler M."/>
            <person name="Boedeker C."/>
            <person name="Pinto D."/>
            <person name="Vollmers J."/>
            <person name="Rivas-Marin E."/>
            <person name="Kohn T."/>
            <person name="Peeters S.H."/>
            <person name="Heuer A."/>
            <person name="Rast P."/>
            <person name="Oberbeckmann S."/>
            <person name="Bunk B."/>
            <person name="Jeske O."/>
            <person name="Meyerdierks A."/>
            <person name="Storesund J.E."/>
            <person name="Kallscheuer N."/>
            <person name="Luecker S."/>
            <person name="Lage O.M."/>
            <person name="Pohl T."/>
            <person name="Merkel B.J."/>
            <person name="Hornburger P."/>
            <person name="Mueller R.-W."/>
            <person name="Bruemmer F."/>
            <person name="Labrenz M."/>
            <person name="Spormann A.M."/>
            <person name="Op den Camp H."/>
            <person name="Overmann J."/>
            <person name="Amann R."/>
            <person name="Jetten M.S.M."/>
            <person name="Mascher T."/>
            <person name="Medema M.H."/>
            <person name="Devos D.P."/>
            <person name="Kaster A.-K."/>
            <person name="Ovreas L."/>
            <person name="Rohde M."/>
            <person name="Galperin M.Y."/>
            <person name="Jogler C."/>
        </authorList>
    </citation>
    <scope>NUCLEOTIDE SEQUENCE [LARGE SCALE GENOMIC DNA]</scope>
    <source>
        <strain evidence="3 4">UC8</strain>
    </source>
</reference>
<feature type="transmembrane region" description="Helical" evidence="1">
    <location>
        <begin position="24"/>
        <end position="46"/>
    </location>
</feature>
<dbReference type="InterPro" id="IPR036465">
    <property type="entry name" value="vWFA_dom_sf"/>
</dbReference>
<dbReference type="EMBL" id="CP042914">
    <property type="protein sequence ID" value="QEG43603.1"/>
    <property type="molecule type" value="Genomic_DNA"/>
</dbReference>
<gene>
    <name evidence="3" type="ORF">UC8_56540</name>
</gene>
<protein>
    <recommendedName>
        <fullName evidence="2">Putative glutamine amidotransferase domain-containing protein</fullName>
    </recommendedName>
</protein>
<name>A0A5B9R9R9_9BACT</name>
<keyword evidence="4" id="KW-1185">Reference proteome</keyword>
<dbReference type="PANTHER" id="PTHR37947">
    <property type="entry name" value="BLL2462 PROTEIN"/>
    <property type="match status" value="1"/>
</dbReference>
<dbReference type="PANTHER" id="PTHR37947:SF1">
    <property type="entry name" value="BLL2462 PROTEIN"/>
    <property type="match status" value="1"/>
</dbReference>
<dbReference type="SUPFAM" id="SSF53300">
    <property type="entry name" value="vWA-like"/>
    <property type="match status" value="1"/>
</dbReference>
<dbReference type="RefSeq" id="WP_084427772.1">
    <property type="nucleotide sequence ID" value="NZ_CP042914.1"/>
</dbReference>
<sequence>MISKLESMLFHQASPLAEISLTWLPAWSTTGFVGIAVAAAVVWLALRYGGGASVVPRYPGLWLLRGITLAVLLAILLGPTIVDEQPGSVDRPAMLYLVDGSQSMQLGERQSRWEQSLQFIADAQLDPAAADNVQSFRFGHRLEPLTKASVTPPNASDSRLGEALRQLLPQVSARQTAGVVLLSDGRVRATESVERLAEIYHDARVPLHVVPIGKASGAGDIAVVSLVVPSRVRKMTENELQVFFRSYGFDGQRTTVRVVHRDQISDDPATDLASVPITLTGGAQSASLTFRVDDQAKDLAVIVDPLDGELTATNNRVETRVEIDRTKIRVLYVENAATTVQSRGNLLGRILALGGSTPAASGAVDLTVPVALQADEDMECVTLLSSSGRPPVRVDVRDAAASMQGFPNTRAELFAYDCVIFSDVGPGILEPEQLQWLAQWVEGRGGGLIVSGGGALQAGDWSDNPLLPLLPIQLDDSPAEPRTTADLLPSYSRREDVDIAAPKHPVWRLRWEQRSNDQILASLPSLSVGRTSYQAKPTADVLAEVRDDGRPAMLAHRVGRGRVFVTTASLGGQAFSELSEQWGPQPERVAAKLWRNLVYWVTEGSSTGRRRLMAWSDKRFYRPGEPLSIRATAYDEGARRTDQYRLWAMFEPASLDDLSLYSPLLWPDNVVRDSGEVSPRLAWGEELMLASDPETGDYRLDLMLSESRSVGDGGLRIEMTAYEGEPSPQAYDHGTQVDSTSLAIQVLSDPFEQQNPLPNHELLSRLATLSGGQVLQHPDQLAQLLTNRTETFGPPDRDLTPAWSRWWVWMGLLGLLTSEWIWRKISGYA</sequence>